<evidence type="ECO:0000313" key="3">
    <source>
        <dbReference type="Proteomes" id="UP000282084"/>
    </source>
</evidence>
<accession>A0A495VYE0</accession>
<dbReference type="OrthoDB" id="3333294at2"/>
<keyword evidence="1" id="KW-0472">Membrane</keyword>
<feature type="transmembrane region" description="Helical" evidence="1">
    <location>
        <begin position="355"/>
        <end position="378"/>
    </location>
</feature>
<dbReference type="Proteomes" id="UP000282084">
    <property type="component" value="Unassembled WGS sequence"/>
</dbReference>
<organism evidence="2 3">
    <name type="scientific">Saccharothrix australiensis</name>
    <dbReference type="NCBI Taxonomy" id="2072"/>
    <lineage>
        <taxon>Bacteria</taxon>
        <taxon>Bacillati</taxon>
        <taxon>Actinomycetota</taxon>
        <taxon>Actinomycetes</taxon>
        <taxon>Pseudonocardiales</taxon>
        <taxon>Pseudonocardiaceae</taxon>
        <taxon>Saccharothrix</taxon>
    </lineage>
</organism>
<dbReference type="AlphaFoldDB" id="A0A495VYE0"/>
<sequence length="705" mass="73399">MRFAIRLMRNRALTWSAALMFVTASVLVGLFVTVKAFALTAQQVDERDLGRFDARVELATPEPPDLAGVRRAGGRDITVTLSSTDVRPSVVDPPVTRYLEADWGVTPFPARFALTSGRWPRHAGEAVVTAATGSSLAVPHGTLRVVGTVRDSYSGWNTILAAPGTFATIRGEGVSATTTVYWNGPASAGAALAGTVVARDTRHPRSWIERNPLVHRIPALALPVLTVLAISGLTGAWSRRTRTLLHSVGVRQTYAVGVAATASTLVWTALGIGAGIGIGLLVRTILARDRAEPFSPVPDLLPPTAQLLLVTSLACGVYFRRGTRAAGPAARRYLAVLLVGAVAFAITRSDGVTGAMVVTALVGAVVLLLVPDLVPRLAGLLPERDPRLRLGARRLRDRGASAVVVLTAALTPALALMTLLATDLAHQEASVVPDAPSGQVIVSGRAGIGHPPPDDVLAAVRTRITGQGVRTGFLPRQRLLVVDSPDDVSALDHRALTPTELESLRSGRFVPFTDPSWRSYANGVVLAAHTTNAAPSAVVFTDVPDDIARAAQQAVADARLGHSFVLVHRPPEPAVLPTSLYAVAIGPALLAVLTAAAVAGTRARTSRDHATVLTAVGVGKRWIQQLLLLESGVTTAISLGLALLVALPPMALAGVAVRVPWGHVGLLAAGCALAVLVAGSRPQVGGPCSTAGLVPARRGPRSAGR</sequence>
<evidence type="ECO:0000313" key="2">
    <source>
        <dbReference type="EMBL" id="RKT54422.1"/>
    </source>
</evidence>
<comment type="caution">
    <text evidence="2">The sequence shown here is derived from an EMBL/GenBank/DDBJ whole genome shotgun (WGS) entry which is preliminary data.</text>
</comment>
<evidence type="ECO:0008006" key="4">
    <source>
        <dbReference type="Google" id="ProtNLM"/>
    </source>
</evidence>
<evidence type="ECO:0000256" key="1">
    <source>
        <dbReference type="SAM" id="Phobius"/>
    </source>
</evidence>
<feature type="transmembrane region" description="Helical" evidence="1">
    <location>
        <begin position="331"/>
        <end position="349"/>
    </location>
</feature>
<feature type="transmembrane region" description="Helical" evidence="1">
    <location>
        <begin position="659"/>
        <end position="679"/>
    </location>
</feature>
<protein>
    <recommendedName>
        <fullName evidence="4">FtsX-like permease family protein</fullName>
    </recommendedName>
</protein>
<feature type="transmembrane region" description="Helical" evidence="1">
    <location>
        <begin position="254"/>
        <end position="280"/>
    </location>
</feature>
<keyword evidence="3" id="KW-1185">Reference proteome</keyword>
<dbReference type="RefSeq" id="WP_121006046.1">
    <property type="nucleotide sequence ID" value="NZ_RBXO01000001.1"/>
</dbReference>
<feature type="transmembrane region" description="Helical" evidence="1">
    <location>
        <begin position="626"/>
        <end position="647"/>
    </location>
</feature>
<keyword evidence="1" id="KW-1133">Transmembrane helix</keyword>
<keyword evidence="1" id="KW-0812">Transmembrane</keyword>
<feature type="transmembrane region" description="Helical" evidence="1">
    <location>
        <begin position="579"/>
        <end position="599"/>
    </location>
</feature>
<feature type="transmembrane region" description="Helical" evidence="1">
    <location>
        <begin position="300"/>
        <end position="319"/>
    </location>
</feature>
<feature type="transmembrane region" description="Helical" evidence="1">
    <location>
        <begin position="399"/>
        <end position="421"/>
    </location>
</feature>
<gene>
    <name evidence="2" type="ORF">C8E97_3043</name>
</gene>
<dbReference type="EMBL" id="RBXO01000001">
    <property type="protein sequence ID" value="RKT54422.1"/>
    <property type="molecule type" value="Genomic_DNA"/>
</dbReference>
<name>A0A495VYE0_9PSEU</name>
<reference evidence="2 3" key="1">
    <citation type="submission" date="2018-10" db="EMBL/GenBank/DDBJ databases">
        <title>Sequencing the genomes of 1000 actinobacteria strains.</title>
        <authorList>
            <person name="Klenk H.-P."/>
        </authorList>
    </citation>
    <scope>NUCLEOTIDE SEQUENCE [LARGE SCALE GENOMIC DNA]</scope>
    <source>
        <strain evidence="2 3">DSM 43800</strain>
    </source>
</reference>
<feature type="transmembrane region" description="Helical" evidence="1">
    <location>
        <begin position="213"/>
        <end position="233"/>
    </location>
</feature>
<proteinExistence type="predicted"/>